<protein>
    <recommendedName>
        <fullName evidence="4">RBR-type E3 ubiquitin transferase</fullName>
        <ecNumber evidence="4">2.3.2.31</ecNumber>
    </recommendedName>
</protein>
<evidence type="ECO:0000256" key="12">
    <source>
        <dbReference type="SAM" id="MobiDB-lite"/>
    </source>
</evidence>
<evidence type="ECO:0000256" key="5">
    <source>
        <dbReference type="ARBA" id="ARBA00022679"/>
    </source>
</evidence>
<dbReference type="EMBL" id="MU069929">
    <property type="protein sequence ID" value="KAF5831689.1"/>
    <property type="molecule type" value="Genomic_DNA"/>
</dbReference>
<evidence type="ECO:0000259" key="13">
    <source>
        <dbReference type="PROSITE" id="PS50089"/>
    </source>
</evidence>
<dbReference type="PROSITE" id="PS51873">
    <property type="entry name" value="TRIAD"/>
    <property type="match status" value="1"/>
</dbReference>
<evidence type="ECO:0000259" key="14">
    <source>
        <dbReference type="PROSITE" id="PS51873"/>
    </source>
</evidence>
<evidence type="ECO:0000313" key="15">
    <source>
        <dbReference type="EMBL" id="KAF5831689.1"/>
    </source>
</evidence>
<organism evidence="15 16">
    <name type="scientific">Dunaliella salina</name>
    <name type="common">Green alga</name>
    <name type="synonym">Protococcus salinus</name>
    <dbReference type="NCBI Taxonomy" id="3046"/>
    <lineage>
        <taxon>Eukaryota</taxon>
        <taxon>Viridiplantae</taxon>
        <taxon>Chlorophyta</taxon>
        <taxon>core chlorophytes</taxon>
        <taxon>Chlorophyceae</taxon>
        <taxon>CS clade</taxon>
        <taxon>Chlamydomonadales</taxon>
        <taxon>Dunaliellaceae</taxon>
        <taxon>Dunaliella</taxon>
    </lineage>
</organism>
<dbReference type="Gene3D" id="3.30.40.10">
    <property type="entry name" value="Zinc/RING finger domain, C3HC4 (zinc finger)"/>
    <property type="match status" value="1"/>
</dbReference>
<feature type="region of interest" description="Disordered" evidence="12">
    <location>
        <begin position="694"/>
        <end position="713"/>
    </location>
</feature>
<evidence type="ECO:0000256" key="3">
    <source>
        <dbReference type="ARBA" id="ARBA00005884"/>
    </source>
</evidence>
<dbReference type="InterPro" id="IPR044066">
    <property type="entry name" value="TRIAD_supradom"/>
</dbReference>
<dbReference type="EC" id="2.3.2.31" evidence="4"/>
<dbReference type="InterPro" id="IPR017907">
    <property type="entry name" value="Znf_RING_CS"/>
</dbReference>
<comment type="catalytic activity">
    <reaction evidence="1">
        <text>[E2 ubiquitin-conjugating enzyme]-S-ubiquitinyl-L-cysteine + [acceptor protein]-L-lysine = [E2 ubiquitin-conjugating enzyme]-L-cysteine + [acceptor protein]-N(6)-ubiquitinyl-L-lysine.</text>
        <dbReference type="EC" id="2.3.2.31"/>
    </reaction>
</comment>
<evidence type="ECO:0000256" key="1">
    <source>
        <dbReference type="ARBA" id="ARBA00001798"/>
    </source>
</evidence>
<accession>A0ABQ7GAP6</accession>
<feature type="region of interest" description="Disordered" evidence="12">
    <location>
        <begin position="223"/>
        <end position="349"/>
    </location>
</feature>
<evidence type="ECO:0000256" key="7">
    <source>
        <dbReference type="ARBA" id="ARBA00022737"/>
    </source>
</evidence>
<keyword evidence="7" id="KW-0677">Repeat</keyword>
<evidence type="ECO:0000256" key="11">
    <source>
        <dbReference type="PROSITE-ProRule" id="PRU00175"/>
    </source>
</evidence>
<dbReference type="PROSITE" id="PS50089">
    <property type="entry name" value="ZF_RING_2"/>
    <property type="match status" value="1"/>
</dbReference>
<dbReference type="InterPro" id="IPR002867">
    <property type="entry name" value="IBR_dom"/>
</dbReference>
<keyword evidence="9" id="KW-0833">Ubl conjugation pathway</keyword>
<dbReference type="SUPFAM" id="SSF57850">
    <property type="entry name" value="RING/U-box"/>
    <property type="match status" value="3"/>
</dbReference>
<dbReference type="SMART" id="SM00647">
    <property type="entry name" value="IBR"/>
    <property type="match status" value="2"/>
</dbReference>
<feature type="region of interest" description="Disordered" evidence="12">
    <location>
        <begin position="740"/>
        <end position="814"/>
    </location>
</feature>
<gene>
    <name evidence="15" type="ORF">DUNSADRAFT_12743</name>
</gene>
<evidence type="ECO:0000256" key="9">
    <source>
        <dbReference type="ARBA" id="ARBA00022786"/>
    </source>
</evidence>
<dbReference type="Pfam" id="PF01485">
    <property type="entry name" value="IBR"/>
    <property type="match status" value="1"/>
</dbReference>
<comment type="caution">
    <text evidence="15">The sequence shown here is derived from an EMBL/GenBank/DDBJ whole genome shotgun (WGS) entry which is preliminary data.</text>
</comment>
<evidence type="ECO:0000256" key="6">
    <source>
        <dbReference type="ARBA" id="ARBA00022723"/>
    </source>
</evidence>
<keyword evidence="5" id="KW-0808">Transferase</keyword>
<sequence>MQPGSALFDPLRRAEESIHSALVTLKKTLSTVPIDALGLSWRNLQVSSIKSSKRKPGLKVGKALLQQVHSAVEQLRSQRTSLAQSIAQLPREQTRTDATEDKLTLAKDRADQLVALSFALERVAPELEDMVEELEMASHRGSGAHLEFASKLHFTCPVCFDDEVSVQDAFVVSACGHPICRPCAIRSVDFNIKQLQPQVCPSCMGTPCPVCPITIWQRTHDLEERRSQRRIQRRAELRPDSSSSSSRQQQGRTAELLPEGNSGGDDRAPGSQGEGNEHDMESIEARAQEEGAGRRRRGRRRATAAAHGSGTQGAGDGNQHMQQQVQQDGQQGEQHEPENAGPSPPQVKHCCMTQADMRLLLQPEELQRQQLEMFAQRKRAREQRRQQEQQQQQQQQQQRQRQVREGSRRKRRHAAPGVGSGTAKRRAAAAAAAAPEPMQGKDKQGREQESIMILSDSDDEVLMCYEKDAGAEDTGCMRGGGGSLRGGAAGGEGGAVGSSSSSAAAAAAAAAAAVAAAAAEVAEREKAEEEEEAAELPPTYEAYLKAEALRAVHTGGLFQLCPKCGEGIELIASGPERNRLRCPTCKCDKCLSCGVDWHEGSTCEQYQQWSRENASADEEFKKLISRGEIQACPRCHTATAKVPGYCDHMRCKCGCIYCYKCGREKTGSSAHNHGCPCMNGAAWRHDWRAVLPPGDPRLPPVPGGPRPPPPVQAPARRVHIRGAPAAPAAAAPAPAAAAAAAAAGAGEQPRGGRAHQKAHRRRGAPAQAGAPVQAGAHVQAGAAARQEGAAPRAHQRRGAHAQAGVAARHEGAAQ</sequence>
<evidence type="ECO:0000313" key="16">
    <source>
        <dbReference type="Proteomes" id="UP000815325"/>
    </source>
</evidence>
<keyword evidence="16" id="KW-1185">Reference proteome</keyword>
<feature type="region of interest" description="Disordered" evidence="12">
    <location>
        <begin position="375"/>
        <end position="448"/>
    </location>
</feature>
<feature type="compositionally biased region" description="Basic and acidic residues" evidence="12">
    <location>
        <begin position="439"/>
        <end position="448"/>
    </location>
</feature>
<reference evidence="15" key="1">
    <citation type="submission" date="2017-08" db="EMBL/GenBank/DDBJ databases">
        <authorList>
            <person name="Polle J.E."/>
            <person name="Barry K."/>
            <person name="Cushman J."/>
            <person name="Schmutz J."/>
            <person name="Tran D."/>
            <person name="Hathwaick L.T."/>
            <person name="Yim W.C."/>
            <person name="Jenkins J."/>
            <person name="Mckie-Krisberg Z.M."/>
            <person name="Prochnik S."/>
            <person name="Lindquist E."/>
            <person name="Dockter R.B."/>
            <person name="Adam C."/>
            <person name="Molina H."/>
            <person name="Bunkerborg J."/>
            <person name="Jin E."/>
            <person name="Buchheim M."/>
            <person name="Magnuson J."/>
        </authorList>
    </citation>
    <scope>NUCLEOTIDE SEQUENCE</scope>
    <source>
        <strain evidence="15">CCAP 19/18</strain>
    </source>
</reference>
<evidence type="ECO:0000256" key="2">
    <source>
        <dbReference type="ARBA" id="ARBA00003976"/>
    </source>
</evidence>
<feature type="compositionally biased region" description="Basic residues" evidence="12">
    <location>
        <begin position="752"/>
        <end position="763"/>
    </location>
</feature>
<feature type="domain" description="RING-type" evidence="14">
    <location>
        <begin position="446"/>
        <end position="686"/>
    </location>
</feature>
<keyword evidence="8 11" id="KW-0863">Zinc-finger</keyword>
<keyword evidence="10" id="KW-0862">Zinc</keyword>
<feature type="domain" description="RING-type" evidence="13">
    <location>
        <begin position="156"/>
        <end position="203"/>
    </location>
</feature>
<evidence type="ECO:0000256" key="8">
    <source>
        <dbReference type="ARBA" id="ARBA00022771"/>
    </source>
</evidence>
<feature type="compositionally biased region" description="Low complexity" evidence="12">
    <location>
        <begin position="764"/>
        <end position="792"/>
    </location>
</feature>
<name>A0ABQ7GAP6_DUNSA</name>
<dbReference type="InterPro" id="IPR031127">
    <property type="entry name" value="E3_UB_ligase_RBR"/>
</dbReference>
<dbReference type="SMART" id="SM00184">
    <property type="entry name" value="RING"/>
    <property type="match status" value="1"/>
</dbReference>
<dbReference type="PANTHER" id="PTHR11685">
    <property type="entry name" value="RBR FAMILY RING FINGER AND IBR DOMAIN-CONTAINING"/>
    <property type="match status" value="1"/>
</dbReference>
<dbReference type="InterPro" id="IPR001841">
    <property type="entry name" value="Znf_RING"/>
</dbReference>
<proteinExistence type="inferred from homology"/>
<dbReference type="InterPro" id="IPR013083">
    <property type="entry name" value="Znf_RING/FYVE/PHD"/>
</dbReference>
<feature type="compositionally biased region" description="Pro residues" evidence="12">
    <location>
        <begin position="694"/>
        <end position="712"/>
    </location>
</feature>
<dbReference type="PROSITE" id="PS00518">
    <property type="entry name" value="ZF_RING_1"/>
    <property type="match status" value="1"/>
</dbReference>
<evidence type="ECO:0000256" key="4">
    <source>
        <dbReference type="ARBA" id="ARBA00012251"/>
    </source>
</evidence>
<feature type="compositionally biased region" description="Basic and acidic residues" evidence="12">
    <location>
        <begin position="275"/>
        <end position="293"/>
    </location>
</feature>
<feature type="compositionally biased region" description="Low complexity" evidence="12">
    <location>
        <begin position="317"/>
        <end position="332"/>
    </location>
</feature>
<dbReference type="Proteomes" id="UP000815325">
    <property type="component" value="Unassembled WGS sequence"/>
</dbReference>
<comment type="similarity">
    <text evidence="3">Belongs to the RBR family. Ariadne subfamily.</text>
</comment>
<evidence type="ECO:0000256" key="10">
    <source>
        <dbReference type="ARBA" id="ARBA00022833"/>
    </source>
</evidence>
<keyword evidence="6" id="KW-0479">Metal-binding</keyword>
<feature type="compositionally biased region" description="Low complexity" evidence="12">
    <location>
        <begin position="388"/>
        <end position="400"/>
    </location>
</feature>
<comment type="function">
    <text evidence="2">Might act as an E3 ubiquitin-protein ligase, or as part of E3 complex, which accepts ubiquitin from specific E2 ubiquitin-conjugating enzymes and then transfers it to substrates.</text>
</comment>